<protein>
    <recommendedName>
        <fullName evidence="11">Interleukin-21 receptor</fullName>
    </recommendedName>
</protein>
<evidence type="ECO:0000256" key="4">
    <source>
        <dbReference type="ARBA" id="ARBA00022989"/>
    </source>
</evidence>
<keyword evidence="10" id="KW-1185">Reference proteome</keyword>
<keyword evidence="5 7" id="KW-0472">Membrane</keyword>
<dbReference type="Proteomes" id="UP000812440">
    <property type="component" value="Chromosome 9"/>
</dbReference>
<dbReference type="EMBL" id="JAACNH010000009">
    <property type="protein sequence ID" value="KAG8433026.1"/>
    <property type="molecule type" value="Genomic_DNA"/>
</dbReference>
<feature type="signal peptide" evidence="8">
    <location>
        <begin position="1"/>
        <end position="25"/>
    </location>
</feature>
<keyword evidence="3 8" id="KW-0732">Signal</keyword>
<evidence type="ECO:0000256" key="1">
    <source>
        <dbReference type="ARBA" id="ARBA00004167"/>
    </source>
</evidence>
<evidence type="ECO:0000256" key="2">
    <source>
        <dbReference type="ARBA" id="ARBA00022692"/>
    </source>
</evidence>
<evidence type="ECO:0000256" key="5">
    <source>
        <dbReference type="ARBA" id="ARBA00023136"/>
    </source>
</evidence>
<dbReference type="GO" id="GO:0009897">
    <property type="term" value="C:external side of plasma membrane"/>
    <property type="evidence" value="ECO:0007669"/>
    <property type="project" value="TreeGrafter"/>
</dbReference>
<keyword evidence="6" id="KW-0675">Receptor</keyword>
<evidence type="ECO:0000313" key="9">
    <source>
        <dbReference type="EMBL" id="KAG8433026.1"/>
    </source>
</evidence>
<dbReference type="SUPFAM" id="SSF49265">
    <property type="entry name" value="Fibronectin type III"/>
    <property type="match status" value="2"/>
</dbReference>
<dbReference type="OrthoDB" id="8939865at2759"/>
<keyword evidence="2 7" id="KW-0812">Transmembrane</keyword>
<gene>
    <name evidence="9" type="ORF">GDO86_017337</name>
</gene>
<sequence>MKMSKNFKLALIAILCLLVCITKECEDLRCYVDYIDTLTCKYGTGEKSQPGVSYNLSAIWTTEESETTFCDLIQNEDPQEHTCNMDLEDFGADDIYTISINTSINGENHSSQLCESFYLRKTFVPKAPYNLAVSVSEFYNFSWQTIYSSGLHFQANELAYELSYKKKDESWEKQKCIHILEDEKSVVLLQSSFQDAEDYEARVRTKPKNSSIYQGGWSKWSSSVVWRTKSFEKKNEYIWLLKNWISFFSFVVVIMTVLFCILKLPQRLWKNGCFIIPNPEVYFKPLYMGHNGDFKSWLGSSYATSTLPIEVTVAHAGVLEIYSRNVFEHISKLGIDNTSVQEKLLLSKECNDIHSEGCTKCICSTGTRDRPSQQISIETVTVAGGNTPCCSQCNDIIALFDNSCIADGESSADDGYPVLSFDCDSSNLNHFLDNVQCSEVSINHTRDCTFDLEDNTTRPNLLNLISASQDDENVFYSDEHYDALSPGSGNSEDFGYSMNCLDLDTIDSGFVDSECGSPVDSEFGNHDIPPKMPNMESYSRNEEEWQRNYVKQWVPSSN</sequence>
<evidence type="ECO:0000256" key="6">
    <source>
        <dbReference type="ARBA" id="ARBA00023170"/>
    </source>
</evidence>
<comment type="subcellular location">
    <subcellularLocation>
        <location evidence="1">Membrane</location>
        <topology evidence="1">Single-pass membrane protein</topology>
    </subcellularLocation>
</comment>
<evidence type="ECO:0000256" key="8">
    <source>
        <dbReference type="SAM" id="SignalP"/>
    </source>
</evidence>
<proteinExistence type="predicted"/>
<keyword evidence="4 7" id="KW-1133">Transmembrane helix</keyword>
<dbReference type="Gene3D" id="2.60.40.10">
    <property type="entry name" value="Immunoglobulins"/>
    <property type="match status" value="2"/>
</dbReference>
<accession>A0A8T2IS66</accession>
<dbReference type="AlphaFoldDB" id="A0A8T2IS66"/>
<reference evidence="9" key="1">
    <citation type="thesis" date="2020" institute="ProQuest LLC" country="789 East Eisenhower Parkway, Ann Arbor, MI, USA">
        <title>Comparative Genomics and Chromosome Evolution.</title>
        <authorList>
            <person name="Mudd A.B."/>
        </authorList>
    </citation>
    <scope>NUCLEOTIDE SEQUENCE</scope>
    <source>
        <strain evidence="9">Female2</strain>
        <tissue evidence="9">Blood</tissue>
    </source>
</reference>
<dbReference type="GO" id="GO:0004896">
    <property type="term" value="F:cytokine receptor activity"/>
    <property type="evidence" value="ECO:0007669"/>
    <property type="project" value="InterPro"/>
</dbReference>
<name>A0A8T2IS66_9PIPI</name>
<dbReference type="PROSITE" id="PS01355">
    <property type="entry name" value="HEMATOPO_REC_S_F1"/>
    <property type="match status" value="1"/>
</dbReference>
<evidence type="ECO:0000256" key="7">
    <source>
        <dbReference type="SAM" id="Phobius"/>
    </source>
</evidence>
<dbReference type="InterPro" id="IPR003531">
    <property type="entry name" value="Hempt_rcpt_S_F1_CS"/>
</dbReference>
<feature type="transmembrane region" description="Helical" evidence="7">
    <location>
        <begin position="244"/>
        <end position="262"/>
    </location>
</feature>
<dbReference type="PANTHER" id="PTHR23037:SF7">
    <property type="entry name" value="INTERLEUKIN-21 RECEPTOR"/>
    <property type="match status" value="1"/>
</dbReference>
<dbReference type="PANTHER" id="PTHR23037">
    <property type="entry name" value="CYTOKINE RECEPTOR"/>
    <property type="match status" value="1"/>
</dbReference>
<dbReference type="InterPro" id="IPR013783">
    <property type="entry name" value="Ig-like_fold"/>
</dbReference>
<evidence type="ECO:0000313" key="10">
    <source>
        <dbReference type="Proteomes" id="UP000812440"/>
    </source>
</evidence>
<feature type="chain" id="PRO_5035763228" description="Interleukin-21 receptor" evidence="8">
    <location>
        <begin position="26"/>
        <end position="558"/>
    </location>
</feature>
<evidence type="ECO:0000256" key="3">
    <source>
        <dbReference type="ARBA" id="ARBA00022729"/>
    </source>
</evidence>
<organism evidence="9 10">
    <name type="scientific">Hymenochirus boettgeri</name>
    <name type="common">Congo dwarf clawed frog</name>
    <dbReference type="NCBI Taxonomy" id="247094"/>
    <lineage>
        <taxon>Eukaryota</taxon>
        <taxon>Metazoa</taxon>
        <taxon>Chordata</taxon>
        <taxon>Craniata</taxon>
        <taxon>Vertebrata</taxon>
        <taxon>Euteleostomi</taxon>
        <taxon>Amphibia</taxon>
        <taxon>Batrachia</taxon>
        <taxon>Anura</taxon>
        <taxon>Pipoidea</taxon>
        <taxon>Pipidae</taxon>
        <taxon>Pipinae</taxon>
        <taxon>Hymenochirus</taxon>
    </lineage>
</organism>
<evidence type="ECO:0008006" key="11">
    <source>
        <dbReference type="Google" id="ProtNLM"/>
    </source>
</evidence>
<comment type="caution">
    <text evidence="9">The sequence shown here is derived from an EMBL/GenBank/DDBJ whole genome shotgun (WGS) entry which is preliminary data.</text>
</comment>
<dbReference type="InterPro" id="IPR036116">
    <property type="entry name" value="FN3_sf"/>
</dbReference>